<evidence type="ECO:0000256" key="5">
    <source>
        <dbReference type="ARBA" id="ARBA00023295"/>
    </source>
</evidence>
<evidence type="ECO:0000313" key="9">
    <source>
        <dbReference type="Proteomes" id="UP001501444"/>
    </source>
</evidence>
<sequence length="488" mass="52996">MLTIDELTVVPMPAEVIPSPGVLFTLRPGATIRSGSAFAGQQLAEALRPATGFPLPVVDGPVEHGIELVLAEIPETSPEAYVLEIDERRIAVTARAEAGLFYGVQTLLQLLPSTVEARTVQAGPWTVPGGRIADRPRYGYRGAMLDVARHFFGVEVLMRFVDRLSRYKMNILHLHLSDDQGWRIAVDAWPRLATVGGATQVGGGTGGHYTKAQYAELVRYAAARHVTIVPEIDMPGHVNAALAAYPELNDDGVAPPAYTGVDVGFSTLSVGKDVTYTFARQVLEEVAALTPGPYLHIGGDEAQSTQTADYLEFLRRVQPMVTALGKTVVGWHQVGPAAREPGRIAQYWGHTPEPDEDVRAAIAQGDRILLSPADRVYLDMKYTPETPIGLDWAGHVSTRTAYDWDPATLLPGAPDVIGVEAPLWTETVATEADIDLLAFPRLPAIAELAWSPQPARDWPGFRARLAAHGPRWAHRGIGYHPDPEIPWP</sequence>
<dbReference type="CDD" id="cd06568">
    <property type="entry name" value="GH20_SpHex_like"/>
    <property type="match status" value="1"/>
</dbReference>
<dbReference type="InterPro" id="IPR015883">
    <property type="entry name" value="Glyco_hydro_20_cat"/>
</dbReference>
<evidence type="ECO:0000256" key="1">
    <source>
        <dbReference type="ARBA" id="ARBA00001231"/>
    </source>
</evidence>
<dbReference type="SUPFAM" id="SSF55545">
    <property type="entry name" value="beta-N-acetylhexosaminidase-like domain"/>
    <property type="match status" value="1"/>
</dbReference>
<dbReference type="RefSeq" id="WP_344614864.1">
    <property type="nucleotide sequence ID" value="NZ_BAAARV010000038.1"/>
</dbReference>
<dbReference type="Gene3D" id="3.20.20.80">
    <property type="entry name" value="Glycosidases"/>
    <property type="match status" value="1"/>
</dbReference>
<dbReference type="SUPFAM" id="SSF51445">
    <property type="entry name" value="(Trans)glycosidases"/>
    <property type="match status" value="1"/>
</dbReference>
<keyword evidence="5" id="KW-0326">Glycosidase</keyword>
<feature type="domain" description="Glycoside hydrolase family 20 catalytic" evidence="6">
    <location>
        <begin position="312"/>
        <end position="452"/>
    </location>
</feature>
<dbReference type="PANTHER" id="PTHR22600">
    <property type="entry name" value="BETA-HEXOSAMINIDASE"/>
    <property type="match status" value="1"/>
</dbReference>
<evidence type="ECO:0000256" key="3">
    <source>
        <dbReference type="ARBA" id="ARBA00012663"/>
    </source>
</evidence>
<reference evidence="8 9" key="1">
    <citation type="journal article" date="2019" name="Int. J. Syst. Evol. Microbiol.">
        <title>The Global Catalogue of Microorganisms (GCM) 10K type strain sequencing project: providing services to taxonomists for standard genome sequencing and annotation.</title>
        <authorList>
            <consortium name="The Broad Institute Genomics Platform"/>
            <consortium name="The Broad Institute Genome Sequencing Center for Infectious Disease"/>
            <person name="Wu L."/>
            <person name="Ma J."/>
        </authorList>
    </citation>
    <scope>NUCLEOTIDE SEQUENCE [LARGE SCALE GENOMIC DNA]</scope>
    <source>
        <strain evidence="8 9">JCM 3272</strain>
    </source>
</reference>
<comment type="catalytic activity">
    <reaction evidence="1">
        <text>Hydrolysis of terminal non-reducing N-acetyl-D-hexosamine residues in N-acetyl-beta-D-hexosaminides.</text>
        <dbReference type="EC" id="3.2.1.52"/>
    </reaction>
</comment>
<accession>A0ABN3GNE8</accession>
<evidence type="ECO:0000259" key="7">
    <source>
        <dbReference type="Pfam" id="PF02838"/>
    </source>
</evidence>
<evidence type="ECO:0000256" key="4">
    <source>
        <dbReference type="ARBA" id="ARBA00022801"/>
    </source>
</evidence>
<comment type="caution">
    <text evidence="8">The sequence shown here is derived from an EMBL/GenBank/DDBJ whole genome shotgun (WGS) entry which is preliminary data.</text>
</comment>
<keyword evidence="4" id="KW-0378">Hydrolase</keyword>
<dbReference type="Pfam" id="PF02838">
    <property type="entry name" value="Glyco_hydro_20b"/>
    <property type="match status" value="1"/>
</dbReference>
<comment type="similarity">
    <text evidence="2">Belongs to the glycosyl hydrolase 20 family.</text>
</comment>
<dbReference type="InterPro" id="IPR025705">
    <property type="entry name" value="Beta_hexosaminidase_sua/sub"/>
</dbReference>
<evidence type="ECO:0000256" key="2">
    <source>
        <dbReference type="ARBA" id="ARBA00006285"/>
    </source>
</evidence>
<dbReference type="Gene3D" id="3.30.379.10">
    <property type="entry name" value="Chitobiase/beta-hexosaminidase domain 2-like"/>
    <property type="match status" value="1"/>
</dbReference>
<evidence type="ECO:0000313" key="8">
    <source>
        <dbReference type="EMBL" id="GAA2356543.1"/>
    </source>
</evidence>
<protein>
    <recommendedName>
        <fullName evidence="3">beta-N-acetylhexosaminidase</fullName>
        <ecNumber evidence="3">3.2.1.52</ecNumber>
    </recommendedName>
</protein>
<organism evidence="8 9">
    <name type="scientific">Dactylosporangium salmoneum</name>
    <dbReference type="NCBI Taxonomy" id="53361"/>
    <lineage>
        <taxon>Bacteria</taxon>
        <taxon>Bacillati</taxon>
        <taxon>Actinomycetota</taxon>
        <taxon>Actinomycetes</taxon>
        <taxon>Micromonosporales</taxon>
        <taxon>Micromonosporaceae</taxon>
        <taxon>Dactylosporangium</taxon>
    </lineage>
</organism>
<dbReference type="Proteomes" id="UP001501444">
    <property type="component" value="Unassembled WGS sequence"/>
</dbReference>
<evidence type="ECO:0000259" key="6">
    <source>
        <dbReference type="Pfam" id="PF00728"/>
    </source>
</evidence>
<dbReference type="EMBL" id="BAAARV010000038">
    <property type="protein sequence ID" value="GAA2356543.1"/>
    <property type="molecule type" value="Genomic_DNA"/>
</dbReference>
<dbReference type="EC" id="3.2.1.52" evidence="3"/>
<dbReference type="InterPro" id="IPR029018">
    <property type="entry name" value="Hex-like_dom2"/>
</dbReference>
<keyword evidence="9" id="KW-1185">Reference proteome</keyword>
<gene>
    <name evidence="8" type="ORF">GCM10010170_049430</name>
</gene>
<proteinExistence type="inferred from homology"/>
<dbReference type="InterPro" id="IPR017853">
    <property type="entry name" value="GH"/>
</dbReference>
<name>A0ABN3GNE8_9ACTN</name>
<dbReference type="PANTHER" id="PTHR22600:SF57">
    <property type="entry name" value="BETA-N-ACETYLHEXOSAMINIDASE"/>
    <property type="match status" value="1"/>
</dbReference>
<dbReference type="Pfam" id="PF00728">
    <property type="entry name" value="Glyco_hydro_20"/>
    <property type="match status" value="2"/>
</dbReference>
<feature type="domain" description="Beta-hexosaminidase bacterial type N-terminal" evidence="7">
    <location>
        <begin position="8"/>
        <end position="134"/>
    </location>
</feature>
<dbReference type="PRINTS" id="PR00738">
    <property type="entry name" value="GLHYDRLASE20"/>
</dbReference>
<dbReference type="InterPro" id="IPR015882">
    <property type="entry name" value="HEX_bac_N"/>
</dbReference>
<feature type="domain" description="Glycoside hydrolase family 20 catalytic" evidence="6">
    <location>
        <begin position="138"/>
        <end position="306"/>
    </location>
</feature>